<evidence type="ECO:0000313" key="2">
    <source>
        <dbReference type="Proteomes" id="UP000297693"/>
    </source>
</evidence>
<dbReference type="EMBL" id="RQGD01000031">
    <property type="protein sequence ID" value="TGL58671.1"/>
    <property type="molecule type" value="Genomic_DNA"/>
</dbReference>
<dbReference type="RefSeq" id="WP_135623792.1">
    <property type="nucleotide sequence ID" value="NZ_RQGD01000031.1"/>
</dbReference>
<keyword evidence="2" id="KW-1185">Reference proteome</keyword>
<dbReference type="AlphaFoldDB" id="A0A4R9K0N9"/>
<organism evidence="1 2">
    <name type="scientific">Leptospira ognonensis</name>
    <dbReference type="NCBI Taxonomy" id="2484945"/>
    <lineage>
        <taxon>Bacteria</taxon>
        <taxon>Pseudomonadati</taxon>
        <taxon>Spirochaetota</taxon>
        <taxon>Spirochaetia</taxon>
        <taxon>Leptospirales</taxon>
        <taxon>Leptospiraceae</taxon>
        <taxon>Leptospira</taxon>
    </lineage>
</organism>
<dbReference type="Proteomes" id="UP000297693">
    <property type="component" value="Unassembled WGS sequence"/>
</dbReference>
<evidence type="ECO:0008006" key="3">
    <source>
        <dbReference type="Google" id="ProtNLM"/>
    </source>
</evidence>
<protein>
    <recommendedName>
        <fullName evidence="3">CopG family transcriptional regulator</fullName>
    </recommendedName>
</protein>
<proteinExistence type="predicted"/>
<evidence type="ECO:0000313" key="1">
    <source>
        <dbReference type="EMBL" id="TGL58671.1"/>
    </source>
</evidence>
<gene>
    <name evidence="1" type="ORF">EHQ58_10145</name>
</gene>
<reference evidence="1" key="1">
    <citation type="journal article" date="2019" name="PLoS Negl. Trop. Dis.">
        <title>Revisiting the worldwide diversity of Leptospira species in the environment.</title>
        <authorList>
            <person name="Vincent A.T."/>
            <person name="Schiettekatte O."/>
            <person name="Bourhy P."/>
            <person name="Veyrier F.J."/>
            <person name="Picardeau M."/>
        </authorList>
    </citation>
    <scope>NUCLEOTIDE SEQUENCE [LARGE SCALE GENOMIC DNA]</scope>
    <source>
        <strain evidence="1">201702476</strain>
    </source>
</reference>
<dbReference type="OrthoDB" id="5297245at2"/>
<comment type="caution">
    <text evidence="1">The sequence shown here is derived from an EMBL/GenBank/DDBJ whole genome shotgun (WGS) entry which is preliminary data.</text>
</comment>
<accession>A0A4R9K0N9</accession>
<sequence>MSKFKKGEFERDIKEEARLKSDLKDNGAQLRVAISIKLDPKLLGRIKERAEVSGVGYQTLIHEKLMELFPEEEVKNQSKKIIKQIKVLLDDLTVAIEK</sequence>
<name>A0A4R9K0N9_9LEPT</name>